<dbReference type="eggNOG" id="ENOG502R5ZF">
    <property type="taxonomic scope" value="Eukaryota"/>
</dbReference>
<dbReference type="Proteomes" id="UP000032180">
    <property type="component" value="Chromosome 2"/>
</dbReference>
<reference evidence="3 4" key="1">
    <citation type="submission" date="2012-08" db="EMBL/GenBank/DDBJ databases">
        <title>Oryza genome evolution.</title>
        <authorList>
            <person name="Wing R.A."/>
        </authorList>
    </citation>
    <scope>NUCLEOTIDE SEQUENCE</scope>
</reference>
<keyword evidence="4" id="KW-1185">Reference proteome</keyword>
<feature type="domain" description="Knottins-like" evidence="2">
    <location>
        <begin position="102"/>
        <end position="148"/>
    </location>
</feature>
<feature type="domain" description="Knottins-like" evidence="2">
    <location>
        <begin position="193"/>
        <end position="243"/>
    </location>
</feature>
<dbReference type="AlphaFoldDB" id="A0A0D9VCR1"/>
<dbReference type="PANTHER" id="PTHR33147">
    <property type="entry name" value="DEFENSIN-LIKE PROTEIN 1"/>
    <property type="match status" value="1"/>
</dbReference>
<dbReference type="GO" id="GO:0006952">
    <property type="term" value="P:defense response"/>
    <property type="evidence" value="ECO:0007669"/>
    <property type="project" value="InterPro"/>
</dbReference>
<keyword evidence="1" id="KW-1015">Disulfide bond</keyword>
<proteinExistence type="predicted"/>
<dbReference type="InterPro" id="IPR003614">
    <property type="entry name" value="Knottins"/>
</dbReference>
<dbReference type="Gramene" id="LPERR02G04740.1">
    <property type="protein sequence ID" value="LPERR02G04740.1"/>
    <property type="gene ID" value="LPERR02G04740"/>
</dbReference>
<reference evidence="4" key="2">
    <citation type="submission" date="2013-12" db="EMBL/GenBank/DDBJ databases">
        <authorList>
            <person name="Yu Y."/>
            <person name="Lee S."/>
            <person name="de Baynast K."/>
            <person name="Wissotski M."/>
            <person name="Liu L."/>
            <person name="Talag J."/>
            <person name="Goicoechea J."/>
            <person name="Angelova A."/>
            <person name="Jetty R."/>
            <person name="Kudrna D."/>
            <person name="Golser W."/>
            <person name="Rivera L."/>
            <person name="Zhang J."/>
            <person name="Wing R."/>
        </authorList>
    </citation>
    <scope>NUCLEOTIDE SEQUENCE</scope>
</reference>
<feature type="domain" description="Knottins-like" evidence="2">
    <location>
        <begin position="262"/>
        <end position="308"/>
    </location>
</feature>
<dbReference type="PANTHER" id="PTHR33147:SF106">
    <property type="entry name" value="DEFENSIN-LIKE PROTEIN 11"/>
    <property type="match status" value="1"/>
</dbReference>
<dbReference type="Pfam" id="PF00304">
    <property type="entry name" value="Gamma-thionin"/>
    <property type="match status" value="1"/>
</dbReference>
<reference evidence="3" key="3">
    <citation type="submission" date="2015-04" db="UniProtKB">
        <authorList>
            <consortium name="EnsemblPlants"/>
        </authorList>
    </citation>
    <scope>IDENTIFICATION</scope>
</reference>
<dbReference type="InterPro" id="IPR036574">
    <property type="entry name" value="Scorpion_toxin-like_sf"/>
</dbReference>
<sequence length="402" mass="42025">MSFYSVDANAVLLDHAYATEVLDELSNRTQSAAARSAPLLDVPKLHTNTRVSRLPSIPCHAGCIEEPDGAFRHFSMASKVTSIFSSILILSLLVMSSDAAESCPTVIAPHPTCKSPQECANQCASYGYLIGYCEVYDGEFGDCVCVKCPNAVPAGIPALAPASSTIAVAILVYFLLATNGSGNGGGGNCSAISRSNTFKGDCNNKGSSVGCAGACRGEGYADGYCFTDVADPDHRVCTCTRPCSSSAAVRRMARNAANAPAPCPTFPAPDTNCKSPQTCANQCADNGYLIGFCEVHTWRLGDCVCVKCPNAQLTHADHLALQSAVGEAKTCEYRSQTFKGICIHDDLCDSATSTASGRSSPAVTAPASTLAIACAPRSVTERGTICHRRRDPDGPLVTEGHI</sequence>
<dbReference type="SMART" id="SM00505">
    <property type="entry name" value="Knot1"/>
    <property type="match status" value="3"/>
</dbReference>
<protein>
    <recommendedName>
        <fullName evidence="2">Knottins-like domain-containing protein</fullName>
    </recommendedName>
</protein>
<evidence type="ECO:0000256" key="1">
    <source>
        <dbReference type="ARBA" id="ARBA00023157"/>
    </source>
</evidence>
<organism evidence="3 4">
    <name type="scientific">Leersia perrieri</name>
    <dbReference type="NCBI Taxonomy" id="77586"/>
    <lineage>
        <taxon>Eukaryota</taxon>
        <taxon>Viridiplantae</taxon>
        <taxon>Streptophyta</taxon>
        <taxon>Embryophyta</taxon>
        <taxon>Tracheophyta</taxon>
        <taxon>Spermatophyta</taxon>
        <taxon>Magnoliopsida</taxon>
        <taxon>Liliopsida</taxon>
        <taxon>Poales</taxon>
        <taxon>Poaceae</taxon>
        <taxon>BOP clade</taxon>
        <taxon>Oryzoideae</taxon>
        <taxon>Oryzeae</taxon>
        <taxon>Oryzinae</taxon>
        <taxon>Leersia</taxon>
    </lineage>
</organism>
<evidence type="ECO:0000259" key="2">
    <source>
        <dbReference type="SMART" id="SM00505"/>
    </source>
</evidence>
<dbReference type="EnsemblPlants" id="LPERR02G04740.1">
    <property type="protein sequence ID" value="LPERR02G04740.1"/>
    <property type="gene ID" value="LPERR02G04740"/>
</dbReference>
<dbReference type="Gene3D" id="3.30.30.10">
    <property type="entry name" value="Knottin, scorpion toxin-like"/>
    <property type="match status" value="2"/>
</dbReference>
<accession>A0A0D9VCR1</accession>
<evidence type="ECO:0000313" key="4">
    <source>
        <dbReference type="Proteomes" id="UP000032180"/>
    </source>
</evidence>
<name>A0A0D9VCR1_9ORYZ</name>
<evidence type="ECO:0000313" key="3">
    <source>
        <dbReference type="EnsemblPlants" id="LPERR02G04740.1"/>
    </source>
</evidence>
<dbReference type="HOGENOM" id="CLU_740482_0_0_1"/>